<dbReference type="EMBL" id="AYKW01000069">
    <property type="protein sequence ID" value="PIL22706.1"/>
    <property type="molecule type" value="Genomic_DNA"/>
</dbReference>
<keyword evidence="3" id="KW-1185">Reference proteome</keyword>
<dbReference type="GO" id="GO:0005794">
    <property type="term" value="C:Golgi apparatus"/>
    <property type="evidence" value="ECO:0007669"/>
    <property type="project" value="TreeGrafter"/>
</dbReference>
<proteinExistence type="predicted"/>
<dbReference type="OrthoDB" id="191601at2759"/>
<dbReference type="GO" id="GO:0009306">
    <property type="term" value="P:protein secretion"/>
    <property type="evidence" value="ECO:0007669"/>
    <property type="project" value="TreeGrafter"/>
</dbReference>
<protein>
    <recommendedName>
        <fullName evidence="4">Transport and Golgi organization protein 2</fullName>
    </recommendedName>
</protein>
<sequence>MCVAFWTLNHPQYALILCSNRDEYLHRPTAPAHWHSFGPINADDDGHGSVLSGRDLLAGGTWAGVTRSGTLALLTNITEPIRKYATSRGELVSHFLLPKIPKQESLQAEIDAFLGAHRDCAYAGFNLLVLEPTIGPPSESEDQEVRGLSFDGAFLTNSGGGGMLTGRMLSDPERRTGGMSNGIDGRGADEWPKVQHGREALRELLRGLPRDATEAQIADRLFALLTWTSEKPPADRSELRNTIHVLPVPVPLSGAHATTPAASPTPDSRRAGTGASGSAGAGGGAGVATDGGTPPLALGFDSTTTTTAYYGTRLSTVVLIRRDGNATFIERDIWALEQQEEERQQQQQQQREHRTSDATLPSASTSASDADGGGDDVSSHPKPKSKPEPKLVDKRDSGGRDHDRVFRFQIPNPSAR</sequence>
<accession>A0A2G8RMH0</accession>
<feature type="compositionally biased region" description="Gly residues" evidence="1">
    <location>
        <begin position="274"/>
        <end position="286"/>
    </location>
</feature>
<feature type="compositionally biased region" description="Basic and acidic residues" evidence="1">
    <location>
        <begin position="385"/>
        <end position="406"/>
    </location>
</feature>
<evidence type="ECO:0000313" key="3">
    <source>
        <dbReference type="Proteomes" id="UP000230002"/>
    </source>
</evidence>
<dbReference type="GO" id="GO:0007030">
    <property type="term" value="P:Golgi organization"/>
    <property type="evidence" value="ECO:0007669"/>
    <property type="project" value="TreeGrafter"/>
</dbReference>
<feature type="compositionally biased region" description="Low complexity" evidence="1">
    <location>
        <begin position="257"/>
        <end position="273"/>
    </location>
</feature>
<reference evidence="2 3" key="1">
    <citation type="journal article" date="2015" name="Sci. Rep.">
        <title>Chromosome-level genome map provides insights into diverse defense mechanisms in the medicinal fungus Ganoderma sinense.</title>
        <authorList>
            <person name="Zhu Y."/>
            <person name="Xu J."/>
            <person name="Sun C."/>
            <person name="Zhou S."/>
            <person name="Xu H."/>
            <person name="Nelson D.R."/>
            <person name="Qian J."/>
            <person name="Song J."/>
            <person name="Luo H."/>
            <person name="Xiang L."/>
            <person name="Li Y."/>
            <person name="Xu Z."/>
            <person name="Ji A."/>
            <person name="Wang L."/>
            <person name="Lu S."/>
            <person name="Hayward A."/>
            <person name="Sun W."/>
            <person name="Li X."/>
            <person name="Schwartz D.C."/>
            <person name="Wang Y."/>
            <person name="Chen S."/>
        </authorList>
    </citation>
    <scope>NUCLEOTIDE SEQUENCE [LARGE SCALE GENOMIC DNA]</scope>
    <source>
        <strain evidence="2 3">ZZ0214-1</strain>
    </source>
</reference>
<dbReference type="PANTHER" id="PTHR17985:SF8">
    <property type="entry name" value="TRANSPORT AND GOLGI ORGANIZATION PROTEIN 2 HOMOLOG"/>
    <property type="match status" value="1"/>
</dbReference>
<feature type="compositionally biased region" description="Low complexity" evidence="1">
    <location>
        <begin position="357"/>
        <end position="370"/>
    </location>
</feature>
<gene>
    <name evidence="2" type="ORF">GSI_15399</name>
</gene>
<dbReference type="Proteomes" id="UP000230002">
    <property type="component" value="Unassembled WGS sequence"/>
</dbReference>
<feature type="region of interest" description="Disordered" evidence="1">
    <location>
        <begin position="339"/>
        <end position="416"/>
    </location>
</feature>
<feature type="region of interest" description="Disordered" evidence="1">
    <location>
        <begin position="250"/>
        <end position="288"/>
    </location>
</feature>
<dbReference type="InterPro" id="IPR008551">
    <property type="entry name" value="TANGO2"/>
</dbReference>
<evidence type="ECO:0008006" key="4">
    <source>
        <dbReference type="Google" id="ProtNLM"/>
    </source>
</evidence>
<evidence type="ECO:0000313" key="2">
    <source>
        <dbReference type="EMBL" id="PIL22706.1"/>
    </source>
</evidence>
<name>A0A2G8RMH0_9APHY</name>
<evidence type="ECO:0000256" key="1">
    <source>
        <dbReference type="SAM" id="MobiDB-lite"/>
    </source>
</evidence>
<organism evidence="2 3">
    <name type="scientific">Ganoderma sinense ZZ0214-1</name>
    <dbReference type="NCBI Taxonomy" id="1077348"/>
    <lineage>
        <taxon>Eukaryota</taxon>
        <taxon>Fungi</taxon>
        <taxon>Dikarya</taxon>
        <taxon>Basidiomycota</taxon>
        <taxon>Agaricomycotina</taxon>
        <taxon>Agaricomycetes</taxon>
        <taxon>Polyporales</taxon>
        <taxon>Polyporaceae</taxon>
        <taxon>Ganoderma</taxon>
    </lineage>
</organism>
<dbReference type="AlphaFoldDB" id="A0A2G8RMH0"/>
<comment type="caution">
    <text evidence="2">The sequence shown here is derived from an EMBL/GenBank/DDBJ whole genome shotgun (WGS) entry which is preliminary data.</text>
</comment>
<dbReference type="Pfam" id="PF05742">
    <property type="entry name" value="TANGO2"/>
    <property type="match status" value="1"/>
</dbReference>
<dbReference type="PANTHER" id="PTHR17985">
    <property type="entry name" value="SER/THR-RICH PROTEIN T10 IN DGCR REGION"/>
    <property type="match status" value="1"/>
</dbReference>